<dbReference type="GO" id="GO:0005634">
    <property type="term" value="C:nucleus"/>
    <property type="evidence" value="ECO:0007669"/>
    <property type="project" value="TreeGrafter"/>
</dbReference>
<dbReference type="SUPFAM" id="SSF52821">
    <property type="entry name" value="Rhodanese/Cell cycle control phosphatase"/>
    <property type="match status" value="1"/>
</dbReference>
<dbReference type="PANTHER" id="PTHR10828:SF50">
    <property type="entry name" value="REDUCTASE (ARC2), PUTATIVE (AFU_ORTHOLOGUE AFUA_6G13400)-RELATED"/>
    <property type="match status" value="1"/>
</dbReference>
<accession>A0A0A2VTL4</accession>
<gene>
    <name evidence="2" type="ORF">BBAD15_g3670</name>
</gene>
<sequence length="161" mass="17872">MSTDANAPPSGEAPPWWAGLPEPQATCEAIENSEVMILLEKTFAGPKHAKRDFLLVDVRRTDWDGGTVATSINLPAQSFFQTRPVVYQLCKQAGIERIIFYCGSSVGRGTRTARWMQDYLTEVGETGMKAIILTGGIKGWHKKFGGKLMENYDENFWVAKA</sequence>
<dbReference type="Gene3D" id="3.40.250.10">
    <property type="entry name" value="Rhodanese-like domain"/>
    <property type="match status" value="1"/>
</dbReference>
<evidence type="ECO:0000313" key="3">
    <source>
        <dbReference type="Proteomes" id="UP000030106"/>
    </source>
</evidence>
<dbReference type="SMART" id="SM00450">
    <property type="entry name" value="RHOD"/>
    <property type="match status" value="1"/>
</dbReference>
<dbReference type="Proteomes" id="UP000030106">
    <property type="component" value="Unassembled WGS sequence"/>
</dbReference>
<dbReference type="InterPro" id="IPR036873">
    <property type="entry name" value="Rhodanese-like_dom_sf"/>
</dbReference>
<protein>
    <recommendedName>
        <fullName evidence="1">Rhodanese domain-containing protein</fullName>
    </recommendedName>
</protein>
<dbReference type="STRING" id="1245745.A0A0A2VTL4"/>
<proteinExistence type="predicted"/>
<dbReference type="Pfam" id="PF00581">
    <property type="entry name" value="Rhodanese"/>
    <property type="match status" value="1"/>
</dbReference>
<evidence type="ECO:0000313" key="2">
    <source>
        <dbReference type="EMBL" id="KGQ10983.1"/>
    </source>
</evidence>
<dbReference type="AlphaFoldDB" id="A0A0A2VTL4"/>
<dbReference type="PROSITE" id="PS50206">
    <property type="entry name" value="RHODANESE_3"/>
    <property type="match status" value="1"/>
</dbReference>
<comment type="caution">
    <text evidence="2">The sequence shown here is derived from an EMBL/GenBank/DDBJ whole genome shotgun (WGS) entry which is preliminary data.</text>
</comment>
<dbReference type="GO" id="GO:0005737">
    <property type="term" value="C:cytoplasm"/>
    <property type="evidence" value="ECO:0007669"/>
    <property type="project" value="TreeGrafter"/>
</dbReference>
<reference evidence="2 3" key="1">
    <citation type="submission" date="2012-10" db="EMBL/GenBank/DDBJ databases">
        <title>Genome sequencing and analysis of entomopathogenic fungi Beauveria bassiana D1-5.</title>
        <authorList>
            <person name="Li Q."/>
            <person name="Wang L."/>
            <person name="Zhang Z."/>
            <person name="Wang Q."/>
            <person name="Ren J."/>
            <person name="Wang M."/>
            <person name="Xu W."/>
            <person name="Wang J."/>
            <person name="Lu Y."/>
            <person name="Du Q."/>
            <person name="Sun Z."/>
        </authorList>
    </citation>
    <scope>NUCLEOTIDE SEQUENCE [LARGE SCALE GENOMIC DNA]</scope>
    <source>
        <strain evidence="2 3">D1-5</strain>
    </source>
</reference>
<dbReference type="CDD" id="cd01443">
    <property type="entry name" value="Cdc25_Acr2p"/>
    <property type="match status" value="1"/>
</dbReference>
<organism evidence="2 3">
    <name type="scientific">Beauveria bassiana D1-5</name>
    <dbReference type="NCBI Taxonomy" id="1245745"/>
    <lineage>
        <taxon>Eukaryota</taxon>
        <taxon>Fungi</taxon>
        <taxon>Dikarya</taxon>
        <taxon>Ascomycota</taxon>
        <taxon>Pezizomycotina</taxon>
        <taxon>Sordariomycetes</taxon>
        <taxon>Hypocreomycetidae</taxon>
        <taxon>Hypocreales</taxon>
        <taxon>Cordycipitaceae</taxon>
        <taxon>Beauveria</taxon>
    </lineage>
</organism>
<dbReference type="GO" id="GO:0004725">
    <property type="term" value="F:protein tyrosine phosphatase activity"/>
    <property type="evidence" value="ECO:0007669"/>
    <property type="project" value="TreeGrafter"/>
</dbReference>
<name>A0A0A2VTL4_BEABA</name>
<dbReference type="OrthoDB" id="8300214at2759"/>
<feature type="domain" description="Rhodanese" evidence="1">
    <location>
        <begin position="49"/>
        <end position="149"/>
    </location>
</feature>
<dbReference type="InterPro" id="IPR001763">
    <property type="entry name" value="Rhodanese-like_dom"/>
</dbReference>
<evidence type="ECO:0000259" key="1">
    <source>
        <dbReference type="PROSITE" id="PS50206"/>
    </source>
</evidence>
<dbReference type="EMBL" id="ANFO01000254">
    <property type="protein sequence ID" value="KGQ10983.1"/>
    <property type="molecule type" value="Genomic_DNA"/>
</dbReference>
<dbReference type="PANTHER" id="PTHR10828">
    <property type="entry name" value="M-PHASE INDUCER PHOSPHATASE DUAL SPECIFICITY PHOSPHATASE CDC25"/>
    <property type="match status" value="1"/>
</dbReference>
<dbReference type="eggNOG" id="ENOG502SBR8">
    <property type="taxonomic scope" value="Eukaryota"/>
</dbReference>
<dbReference type="HOGENOM" id="CLU_107716_0_1_1"/>